<dbReference type="InterPro" id="IPR036390">
    <property type="entry name" value="WH_DNA-bd_sf"/>
</dbReference>
<dbReference type="GO" id="GO:0003677">
    <property type="term" value="F:DNA binding"/>
    <property type="evidence" value="ECO:0007669"/>
    <property type="project" value="UniProtKB-KW"/>
</dbReference>
<gene>
    <name evidence="3" type="ORF">HNR59_003947</name>
</gene>
<reference evidence="3 4" key="1">
    <citation type="submission" date="2020-08" db="EMBL/GenBank/DDBJ databases">
        <title>Genomic Encyclopedia of Type Strains, Phase IV (KMG-IV): sequencing the most valuable type-strain genomes for metagenomic binning, comparative biology and taxonomic classification.</title>
        <authorList>
            <person name="Goeker M."/>
        </authorList>
    </citation>
    <scope>NUCLEOTIDE SEQUENCE [LARGE SCALE GENOMIC DNA]</scope>
    <source>
        <strain evidence="3 4">DSM 11099</strain>
    </source>
</reference>
<evidence type="ECO:0000259" key="1">
    <source>
        <dbReference type="Pfam" id="PF03551"/>
    </source>
</evidence>
<dbReference type="Gene3D" id="1.10.10.10">
    <property type="entry name" value="Winged helix-like DNA-binding domain superfamily/Winged helix DNA-binding domain"/>
    <property type="match status" value="1"/>
</dbReference>
<evidence type="ECO:0000313" key="3">
    <source>
        <dbReference type="EMBL" id="MBB6014552.1"/>
    </source>
</evidence>
<dbReference type="InterPro" id="IPR005149">
    <property type="entry name" value="Tscrpt_reg_PadR_N"/>
</dbReference>
<dbReference type="InterPro" id="IPR036388">
    <property type="entry name" value="WH-like_DNA-bd_sf"/>
</dbReference>
<protein>
    <submittedName>
        <fullName evidence="3">DNA-binding PadR family transcriptional regulator</fullName>
    </submittedName>
</protein>
<sequence length="196" mass="22433">MQDDPQPTDAGLKLNPLAYQILGLIARDPTTGYDIVKALHRFRPVKLSQVYQALSIMEAAGLVEVNEVTQQGKPNKRLHRILPRGAVILNGWIERPTHHPAKNDEFVRKVYSLWHAPAGQRRALMAERMDWLKGEIAYFEAMRDALADAAPDRLTDPDCWEFSRRILVMRRLALCREEMRWCETVLGLLADPPDEP</sequence>
<feature type="domain" description="Transcription regulator PadR C-terminal" evidence="2">
    <location>
        <begin position="104"/>
        <end position="189"/>
    </location>
</feature>
<evidence type="ECO:0000259" key="2">
    <source>
        <dbReference type="Pfam" id="PF10400"/>
    </source>
</evidence>
<dbReference type="Proteomes" id="UP000533306">
    <property type="component" value="Unassembled WGS sequence"/>
</dbReference>
<dbReference type="SUPFAM" id="SSF46785">
    <property type="entry name" value="Winged helix' DNA-binding domain"/>
    <property type="match status" value="1"/>
</dbReference>
<name>A0A7W9VXU7_9HYPH</name>
<dbReference type="PANTHER" id="PTHR43252:SF4">
    <property type="entry name" value="TRANSCRIPTIONAL REGULATORY PROTEIN"/>
    <property type="match status" value="1"/>
</dbReference>
<proteinExistence type="predicted"/>
<dbReference type="RefSeq" id="WP_183832794.1">
    <property type="nucleotide sequence ID" value="NZ_JACHEU010000006.1"/>
</dbReference>
<comment type="caution">
    <text evidence="3">The sequence shown here is derived from an EMBL/GenBank/DDBJ whole genome shotgun (WGS) entry which is preliminary data.</text>
</comment>
<evidence type="ECO:0000313" key="4">
    <source>
        <dbReference type="Proteomes" id="UP000533306"/>
    </source>
</evidence>
<dbReference type="EMBL" id="JACHEU010000006">
    <property type="protein sequence ID" value="MBB6014552.1"/>
    <property type="molecule type" value="Genomic_DNA"/>
</dbReference>
<dbReference type="PANTHER" id="PTHR43252">
    <property type="entry name" value="TRANSCRIPTIONAL REGULATOR YQJI"/>
    <property type="match status" value="1"/>
</dbReference>
<accession>A0A7W9VXU7</accession>
<organism evidence="3 4">
    <name type="scientific">Aquamicrobium lusatiense</name>
    <dbReference type="NCBI Taxonomy" id="89772"/>
    <lineage>
        <taxon>Bacteria</taxon>
        <taxon>Pseudomonadati</taxon>
        <taxon>Pseudomonadota</taxon>
        <taxon>Alphaproteobacteria</taxon>
        <taxon>Hyphomicrobiales</taxon>
        <taxon>Phyllobacteriaceae</taxon>
        <taxon>Aquamicrobium</taxon>
    </lineage>
</organism>
<dbReference type="InterPro" id="IPR018309">
    <property type="entry name" value="Tscrpt_reg_PadR_C"/>
</dbReference>
<keyword evidence="3" id="KW-0238">DNA-binding</keyword>
<keyword evidence="4" id="KW-1185">Reference proteome</keyword>
<dbReference type="Pfam" id="PF03551">
    <property type="entry name" value="PadR"/>
    <property type="match status" value="1"/>
</dbReference>
<dbReference type="AlphaFoldDB" id="A0A7W9VXU7"/>
<dbReference type="Pfam" id="PF10400">
    <property type="entry name" value="Vir_act_alpha_C"/>
    <property type="match status" value="1"/>
</dbReference>
<feature type="domain" description="Transcription regulator PadR N-terminal" evidence="1">
    <location>
        <begin position="21"/>
        <end position="86"/>
    </location>
</feature>